<dbReference type="EMBL" id="DS796665">
    <property type="protein sequence ID" value="EEC10431.1"/>
    <property type="molecule type" value="Genomic_DNA"/>
</dbReference>
<dbReference type="InParanoid" id="B7PV09"/>
<reference evidence="3" key="2">
    <citation type="submission" date="2020-05" db="UniProtKB">
        <authorList>
            <consortium name="EnsemblMetazoa"/>
        </authorList>
    </citation>
    <scope>IDENTIFICATION</scope>
    <source>
        <strain evidence="3">wikel</strain>
    </source>
</reference>
<protein>
    <submittedName>
        <fullName evidence="2 3">Uncharacterized protein</fullName>
    </submittedName>
</protein>
<feature type="compositionally biased region" description="Basic and acidic residues" evidence="1">
    <location>
        <begin position="1"/>
        <end position="25"/>
    </location>
</feature>
<name>B7PV09_IXOSC</name>
<dbReference type="AlphaFoldDB" id="B7PV09"/>
<gene>
    <name evidence="2" type="ORF">IscW_ISCW007331</name>
</gene>
<reference evidence="2 4" key="1">
    <citation type="submission" date="2008-03" db="EMBL/GenBank/DDBJ databases">
        <title>Annotation of Ixodes scapularis.</title>
        <authorList>
            <consortium name="Ixodes scapularis Genome Project Consortium"/>
            <person name="Caler E."/>
            <person name="Hannick L.I."/>
            <person name="Bidwell S."/>
            <person name="Joardar V."/>
            <person name="Thiagarajan M."/>
            <person name="Amedeo P."/>
            <person name="Galinsky K.J."/>
            <person name="Schobel S."/>
            <person name="Inman J."/>
            <person name="Hostetler J."/>
            <person name="Miller J."/>
            <person name="Hammond M."/>
            <person name="Megy K."/>
            <person name="Lawson D."/>
            <person name="Kodira C."/>
            <person name="Sutton G."/>
            <person name="Meyer J."/>
            <person name="Hill C.A."/>
            <person name="Birren B."/>
            <person name="Nene V."/>
            <person name="Collins F."/>
            <person name="Alarcon-Chaidez F."/>
            <person name="Wikel S."/>
            <person name="Strausberg R."/>
        </authorList>
    </citation>
    <scope>NUCLEOTIDE SEQUENCE [LARGE SCALE GENOMIC DNA]</scope>
    <source>
        <strain evidence="4">Wikel</strain>
        <strain evidence="2">Wikel colony</strain>
    </source>
</reference>
<evidence type="ECO:0000313" key="4">
    <source>
        <dbReference type="Proteomes" id="UP000001555"/>
    </source>
</evidence>
<dbReference type="VEuPathDB" id="VectorBase:ISCW007331"/>
<feature type="region of interest" description="Disordered" evidence="1">
    <location>
        <begin position="1"/>
        <end position="50"/>
    </location>
</feature>
<feature type="compositionally biased region" description="Basic and acidic residues" evidence="1">
    <location>
        <begin position="38"/>
        <end position="48"/>
    </location>
</feature>
<dbReference type="HOGENOM" id="CLU_2760642_0_0_1"/>
<dbReference type="Proteomes" id="UP000001555">
    <property type="component" value="Unassembled WGS sequence"/>
</dbReference>
<evidence type="ECO:0000313" key="2">
    <source>
        <dbReference type="EMBL" id="EEC10431.1"/>
    </source>
</evidence>
<keyword evidence="4" id="KW-1185">Reference proteome</keyword>
<sequence length="70" mass="7800">MVREDKATPRSEEPPVLNEEQRDNEVLMADASTLATKRPREWDSDEPKVGAGMAPVKLLLSKGPLKKKTL</sequence>
<dbReference type="VEuPathDB" id="VectorBase:ISCI007331"/>
<proteinExistence type="predicted"/>
<dbReference type="EMBL" id="ABJB010905452">
    <property type="status" value="NOT_ANNOTATED_CDS"/>
    <property type="molecule type" value="Genomic_DNA"/>
</dbReference>
<dbReference type="EnsemblMetazoa" id="ISCW007331-RA">
    <property type="protein sequence ID" value="ISCW007331-PA"/>
    <property type="gene ID" value="ISCW007331"/>
</dbReference>
<evidence type="ECO:0000313" key="3">
    <source>
        <dbReference type="EnsemblMetazoa" id="ISCW007331-PA"/>
    </source>
</evidence>
<organism>
    <name type="scientific">Ixodes scapularis</name>
    <name type="common">Black-legged tick</name>
    <name type="synonym">Deer tick</name>
    <dbReference type="NCBI Taxonomy" id="6945"/>
    <lineage>
        <taxon>Eukaryota</taxon>
        <taxon>Metazoa</taxon>
        <taxon>Ecdysozoa</taxon>
        <taxon>Arthropoda</taxon>
        <taxon>Chelicerata</taxon>
        <taxon>Arachnida</taxon>
        <taxon>Acari</taxon>
        <taxon>Parasitiformes</taxon>
        <taxon>Ixodida</taxon>
        <taxon>Ixodoidea</taxon>
        <taxon>Ixodidae</taxon>
        <taxon>Ixodinae</taxon>
        <taxon>Ixodes</taxon>
    </lineage>
</organism>
<dbReference type="PaxDb" id="6945-B7PV09"/>
<accession>B7PV09</accession>
<evidence type="ECO:0000256" key="1">
    <source>
        <dbReference type="SAM" id="MobiDB-lite"/>
    </source>
</evidence>